<gene>
    <name evidence="2" type="ORF">PARC_b0291</name>
</gene>
<feature type="transmembrane region" description="Helical" evidence="1">
    <location>
        <begin position="480"/>
        <end position="501"/>
    </location>
</feature>
<feature type="transmembrane region" description="Helical" evidence="1">
    <location>
        <begin position="449"/>
        <end position="474"/>
    </location>
</feature>
<name>A0A290S8L9_9GAMM</name>
<feature type="transmembrane region" description="Helical" evidence="1">
    <location>
        <begin position="423"/>
        <end position="442"/>
    </location>
</feature>
<feature type="transmembrane region" description="Helical" evidence="1">
    <location>
        <begin position="200"/>
        <end position="222"/>
    </location>
</feature>
<dbReference type="EMBL" id="CP011026">
    <property type="protein sequence ID" value="ATC88514.1"/>
    <property type="molecule type" value="Genomic_DNA"/>
</dbReference>
<organism evidence="2 3">
    <name type="scientific">Pseudoalteromonas arctica A 37-1-2</name>
    <dbReference type="NCBI Taxonomy" id="1117313"/>
    <lineage>
        <taxon>Bacteria</taxon>
        <taxon>Pseudomonadati</taxon>
        <taxon>Pseudomonadota</taxon>
        <taxon>Gammaproteobacteria</taxon>
        <taxon>Alteromonadales</taxon>
        <taxon>Pseudoalteromonadaceae</taxon>
        <taxon>Pseudoalteromonas</taxon>
    </lineage>
</organism>
<evidence type="ECO:0000313" key="2">
    <source>
        <dbReference type="EMBL" id="ATC88514.1"/>
    </source>
</evidence>
<feature type="transmembrane region" description="Helical" evidence="1">
    <location>
        <begin position="153"/>
        <end position="179"/>
    </location>
</feature>
<feature type="transmembrane region" description="Helical" evidence="1">
    <location>
        <begin position="392"/>
        <end position="411"/>
    </location>
</feature>
<sequence>MRVRADILRTYQGVHTWTGIIAGLVLFIGFYAGSLTMFKHELAQWANPASAPVTKPQTNNHQTLVDQAIAKYPEQMGNGFSLDLLTNQAPLSWYSQGKERGMKLDNQLQVLYLNQQNNLVIQQQSENKLADLIDYLHRTAGFAGEIGHDQSGVYILGIASALYFLALVSGVIILLPTLVKTFFAIRKEKGASRFWLDSHNLVGIASLPFHLIIAFTVVVFAFHDLIYDGLSAFYGDKSFFQRPAPAAHNYHIANLPSINKQLLAAKNYAPGYEPIHISFSRLNTNSPTATLKMSNNSAVVRGPDTDYLFLHPYTLEVLNSSYPQGDDGVWGNIVGSFFSLHFGTYGGEWGRWGYFVMGLLGAFLFYSGNLLWLDKRFKQDANKRSTRFMANLTIGVCLGSMIAVVATLLQAKWTNQYMGNANYSYLYSYYLVFFAFVAYTFFKGTHHASYWGLMGITLLSAGMGVSTLIQALLADDFLKYYQSGFVDISAAVFALIFYYCAKKVRNKSVSYAVIPAKL</sequence>
<dbReference type="InterPro" id="IPR005625">
    <property type="entry name" value="PepSY-ass_TM"/>
</dbReference>
<dbReference type="OrthoDB" id="9776609at2"/>
<keyword evidence="1" id="KW-1133">Transmembrane helix</keyword>
<evidence type="ECO:0000313" key="3">
    <source>
        <dbReference type="Proteomes" id="UP000016505"/>
    </source>
</evidence>
<feature type="transmembrane region" description="Helical" evidence="1">
    <location>
        <begin position="12"/>
        <end position="32"/>
    </location>
</feature>
<evidence type="ECO:0000256" key="1">
    <source>
        <dbReference type="SAM" id="Phobius"/>
    </source>
</evidence>
<dbReference type="AlphaFoldDB" id="A0A290S8L9"/>
<dbReference type="Proteomes" id="UP000016505">
    <property type="component" value="Chromosome II"/>
</dbReference>
<accession>A0A290S8L9</accession>
<protein>
    <recommendedName>
        <fullName evidence="4">PepSY domain-containing protein</fullName>
    </recommendedName>
</protein>
<dbReference type="KEGG" id="part:PARC_b0291"/>
<keyword evidence="1" id="KW-0812">Transmembrane</keyword>
<reference evidence="2 3" key="1">
    <citation type="journal article" date="2012" name="J. Bacteriol.">
        <title>Genome sequences of type strains of seven species of the marine bacterium Pseudoalteromonas.</title>
        <authorList>
            <person name="Xie B.B."/>
            <person name="Shu Y.L."/>
            <person name="Qin Q.L."/>
            <person name="Rong J.C."/>
            <person name="Zhang X.Y."/>
            <person name="Chen X.L."/>
            <person name="Shi M."/>
            <person name="He H.L."/>
            <person name="Zhou B.C."/>
            <person name="Zhang Y.Z."/>
        </authorList>
    </citation>
    <scope>NUCLEOTIDE SEQUENCE [LARGE SCALE GENOMIC DNA]</scope>
    <source>
        <strain evidence="2 3">A 37-1-2</strain>
    </source>
</reference>
<proteinExistence type="predicted"/>
<dbReference type="PANTHER" id="PTHR34219:SF9">
    <property type="entry name" value="IRON-REGULATED INNER MEMBRANE PROTEIN"/>
    <property type="match status" value="1"/>
</dbReference>
<dbReference type="Pfam" id="PF03929">
    <property type="entry name" value="PepSY_TM"/>
    <property type="match status" value="1"/>
</dbReference>
<dbReference type="RefSeq" id="WP_010553596.1">
    <property type="nucleotide sequence ID" value="NZ_CP011026.1"/>
</dbReference>
<evidence type="ECO:0008006" key="4">
    <source>
        <dbReference type="Google" id="ProtNLM"/>
    </source>
</evidence>
<keyword evidence="1" id="KW-0472">Membrane</keyword>
<dbReference type="PANTHER" id="PTHR34219">
    <property type="entry name" value="IRON-REGULATED INNER MEMBRANE PROTEIN-RELATED"/>
    <property type="match status" value="1"/>
</dbReference>
<feature type="transmembrane region" description="Helical" evidence="1">
    <location>
        <begin position="352"/>
        <end position="372"/>
    </location>
</feature>